<dbReference type="PROSITE" id="PS51725">
    <property type="entry name" value="ABM"/>
    <property type="match status" value="1"/>
</dbReference>
<name>A0A494T6G3_SPHPE</name>
<sequence length="98" mass="10847">MLTVLLIGRIKPGRELEFEKKIADLFRLVSEEPGCHGVTWGLTEVPGQYALIERYADSAALLAHRTSSHMKEHGPSLSELFDGSPTIVRFIENGDLLA</sequence>
<dbReference type="EMBL" id="CP032828">
    <property type="protein sequence ID" value="AYJ84937.1"/>
    <property type="molecule type" value="Genomic_DNA"/>
</dbReference>
<evidence type="ECO:0000313" key="3">
    <source>
        <dbReference type="Proteomes" id="UP000276254"/>
    </source>
</evidence>
<evidence type="ECO:0000313" key="2">
    <source>
        <dbReference type="EMBL" id="AYJ84937.1"/>
    </source>
</evidence>
<proteinExistence type="predicted"/>
<dbReference type="Proteomes" id="UP000276254">
    <property type="component" value="Plasmid unnamed1"/>
</dbReference>
<organism evidence="2 3">
    <name type="scientific">Sphingomonas paeninsulae</name>
    <dbReference type="NCBI Taxonomy" id="2319844"/>
    <lineage>
        <taxon>Bacteria</taxon>
        <taxon>Pseudomonadati</taxon>
        <taxon>Pseudomonadota</taxon>
        <taxon>Alphaproteobacteria</taxon>
        <taxon>Sphingomonadales</taxon>
        <taxon>Sphingomonadaceae</taxon>
        <taxon>Sphingomonas</taxon>
    </lineage>
</organism>
<dbReference type="AlphaFoldDB" id="A0A494T6G3"/>
<dbReference type="KEGG" id="spha:D3Y57_02435"/>
<keyword evidence="2" id="KW-0614">Plasmid</keyword>
<evidence type="ECO:0000259" key="1">
    <source>
        <dbReference type="PROSITE" id="PS51725"/>
    </source>
</evidence>
<dbReference type="GeneID" id="39491578"/>
<protein>
    <recommendedName>
        <fullName evidence="1">ABM domain-containing protein</fullName>
    </recommendedName>
</protein>
<dbReference type="Gene3D" id="3.30.70.100">
    <property type="match status" value="1"/>
</dbReference>
<accession>A0A494T6G3</accession>
<dbReference type="OrthoDB" id="287932at2"/>
<geneLocation type="plasmid" evidence="2">
    <name>unnamed1</name>
</geneLocation>
<keyword evidence="3" id="KW-1185">Reference proteome</keyword>
<dbReference type="RefSeq" id="WP_121151020.1">
    <property type="nucleotide sequence ID" value="NZ_CP032828.1"/>
</dbReference>
<reference evidence="2 3" key="1">
    <citation type="submission" date="2018-09" db="EMBL/GenBank/DDBJ databases">
        <title>Sphingomonas peninsula sp. nov., isolated from fildes peninsula, Antarctic soil.</title>
        <authorList>
            <person name="Yingchao G."/>
        </authorList>
    </citation>
    <scope>NUCLEOTIDE SEQUENCE [LARGE SCALE GENOMIC DNA]</scope>
    <source>
        <strain evidence="2 3">YZ-8</strain>
        <plasmid evidence="2 3">unnamed1</plasmid>
    </source>
</reference>
<feature type="domain" description="ABM" evidence="1">
    <location>
        <begin position="2"/>
        <end position="90"/>
    </location>
</feature>
<gene>
    <name evidence="2" type="ORF">D3Y57_02435</name>
</gene>
<dbReference type="InterPro" id="IPR007138">
    <property type="entry name" value="ABM_dom"/>
</dbReference>
<dbReference type="InterPro" id="IPR011008">
    <property type="entry name" value="Dimeric_a/b-barrel"/>
</dbReference>
<dbReference type="SUPFAM" id="SSF54909">
    <property type="entry name" value="Dimeric alpha+beta barrel"/>
    <property type="match status" value="1"/>
</dbReference>
<dbReference type="Pfam" id="PF03992">
    <property type="entry name" value="ABM"/>
    <property type="match status" value="1"/>
</dbReference>